<keyword evidence="3" id="KW-1185">Reference proteome</keyword>
<protein>
    <submittedName>
        <fullName evidence="2">AAA15 family ATPase/GTPase</fullName>
    </submittedName>
</protein>
<sequence>MFNNVELNNFGPLESLKWPNLGPINLVIGGNGTGKTFLLKSLYTTVRTLEEHRRGDVQKSASEILADKLFWTFQPEKIGDLVTKSTEHPLSFSCCFDEKKFSYSFGKDTTKQIHVQQNDVPPRKSNSIFLPAKEVLSLHKVILKSREEDKSFGFDDTYLDLARALRRSTTKGNNYKEFSKSRQSLEGMLGGKIDFDSNTGKWTFKKGNQKFPIGVTAEGIKKISILDTLLGNRYLDTSSLIFIDEPESALHPKAISQLLDIVSLLAERGIQFFMASHSYFVVKKLFLIAQEKGVSIPIISENQGEWTTDNLKNGMPENEIINESIQLYKEEVGLALK</sequence>
<evidence type="ECO:0000313" key="3">
    <source>
        <dbReference type="Proteomes" id="UP000553442"/>
    </source>
</evidence>
<dbReference type="GO" id="GO:0005524">
    <property type="term" value="F:ATP binding"/>
    <property type="evidence" value="ECO:0007669"/>
    <property type="project" value="InterPro"/>
</dbReference>
<accession>A0A7W5K5E0</accession>
<dbReference type="EMBL" id="JACHZF010000027">
    <property type="protein sequence ID" value="MBB3332247.1"/>
    <property type="molecule type" value="Genomic_DNA"/>
</dbReference>
<dbReference type="Proteomes" id="UP000553442">
    <property type="component" value="Unassembled WGS sequence"/>
</dbReference>
<dbReference type="InterPro" id="IPR051396">
    <property type="entry name" value="Bact_Antivir_Def_Nuclease"/>
</dbReference>
<dbReference type="InterPro" id="IPR003959">
    <property type="entry name" value="ATPase_AAA_core"/>
</dbReference>
<dbReference type="Pfam" id="PF13304">
    <property type="entry name" value="AAA_21"/>
    <property type="match status" value="1"/>
</dbReference>
<proteinExistence type="predicted"/>
<dbReference type="RefSeq" id="WP_183333612.1">
    <property type="nucleotide sequence ID" value="NZ_JACHZF010000027.1"/>
</dbReference>
<dbReference type="Gene3D" id="3.40.50.300">
    <property type="entry name" value="P-loop containing nucleotide triphosphate hydrolases"/>
    <property type="match status" value="1"/>
</dbReference>
<comment type="caution">
    <text evidence="2">The sequence shown here is derived from an EMBL/GenBank/DDBJ whole genome shotgun (WGS) entry which is preliminary data.</text>
</comment>
<organism evidence="2 3">
    <name type="scientific">Halomonas campaniensis</name>
    <dbReference type="NCBI Taxonomy" id="213554"/>
    <lineage>
        <taxon>Bacteria</taxon>
        <taxon>Pseudomonadati</taxon>
        <taxon>Pseudomonadota</taxon>
        <taxon>Gammaproteobacteria</taxon>
        <taxon>Oceanospirillales</taxon>
        <taxon>Halomonadaceae</taxon>
        <taxon>Halomonas</taxon>
    </lineage>
</organism>
<evidence type="ECO:0000313" key="2">
    <source>
        <dbReference type="EMBL" id="MBB3332247.1"/>
    </source>
</evidence>
<dbReference type="InterPro" id="IPR027417">
    <property type="entry name" value="P-loop_NTPase"/>
</dbReference>
<dbReference type="PANTHER" id="PTHR43581:SF4">
    <property type="entry name" value="ATP_GTP PHOSPHATASE"/>
    <property type="match status" value="1"/>
</dbReference>
<dbReference type="CDD" id="cd00267">
    <property type="entry name" value="ABC_ATPase"/>
    <property type="match status" value="1"/>
</dbReference>
<feature type="domain" description="ATPase AAA-type core" evidence="1">
    <location>
        <begin position="24"/>
        <end position="282"/>
    </location>
</feature>
<reference evidence="2 3" key="1">
    <citation type="submission" date="2020-08" db="EMBL/GenBank/DDBJ databases">
        <title>Genomic Encyclopedia of Archaeal and Bacterial Type Strains, Phase II (KMG-II): from individual species to whole genera.</title>
        <authorList>
            <person name="Goeker M."/>
        </authorList>
    </citation>
    <scope>NUCLEOTIDE SEQUENCE [LARGE SCALE GENOMIC DNA]</scope>
    <source>
        <strain evidence="2 3">5AG</strain>
    </source>
</reference>
<dbReference type="SUPFAM" id="SSF52540">
    <property type="entry name" value="P-loop containing nucleoside triphosphate hydrolases"/>
    <property type="match status" value="1"/>
</dbReference>
<dbReference type="GO" id="GO:0016887">
    <property type="term" value="F:ATP hydrolysis activity"/>
    <property type="evidence" value="ECO:0007669"/>
    <property type="project" value="InterPro"/>
</dbReference>
<evidence type="ECO:0000259" key="1">
    <source>
        <dbReference type="Pfam" id="PF13304"/>
    </source>
</evidence>
<dbReference type="PANTHER" id="PTHR43581">
    <property type="entry name" value="ATP/GTP PHOSPHATASE"/>
    <property type="match status" value="1"/>
</dbReference>
<name>A0A7W5K5E0_9GAMM</name>
<dbReference type="AlphaFoldDB" id="A0A7W5K5E0"/>
<gene>
    <name evidence="2" type="ORF">BDK63_003141</name>
</gene>